<protein>
    <submittedName>
        <fullName evidence="2">Uncharacterized protein</fullName>
    </submittedName>
</protein>
<organism evidence="2 3">
    <name type="scientific">Anas platyrhynchos</name>
    <name type="common">Mallard</name>
    <name type="synonym">Anas boschas</name>
    <dbReference type="NCBI Taxonomy" id="8839"/>
    <lineage>
        <taxon>Eukaryota</taxon>
        <taxon>Metazoa</taxon>
        <taxon>Chordata</taxon>
        <taxon>Craniata</taxon>
        <taxon>Vertebrata</taxon>
        <taxon>Euteleostomi</taxon>
        <taxon>Archelosauria</taxon>
        <taxon>Archosauria</taxon>
        <taxon>Dinosauria</taxon>
        <taxon>Saurischia</taxon>
        <taxon>Theropoda</taxon>
        <taxon>Coelurosauria</taxon>
        <taxon>Aves</taxon>
        <taxon>Neognathae</taxon>
        <taxon>Galloanserae</taxon>
        <taxon>Anseriformes</taxon>
        <taxon>Anatidae</taxon>
        <taxon>Anatinae</taxon>
        <taxon>Anas</taxon>
    </lineage>
</organism>
<dbReference type="EMBL" id="KB742459">
    <property type="protein sequence ID" value="EOB08274.1"/>
    <property type="molecule type" value="Genomic_DNA"/>
</dbReference>
<keyword evidence="3" id="KW-1185">Reference proteome</keyword>
<sequence>MNASISNGQQDECHKKKLRLTIFPPPLKTQESKPTPVWSVVTSAEEQFCFLPQVTSGPKDTLCSPQNAHSMESLHRWLVVNGSTSDPFLRRRTESMPEKLKAKANAPAHSYQRSARTNSSSTIILTNRSGEYQKGMHAEEEKHLNSLFLFII</sequence>
<reference evidence="3" key="1">
    <citation type="journal article" date="2013" name="Nat. Genet.">
        <title>The duck genome and transcriptome provide insight into an avian influenza virus reservoir species.</title>
        <authorList>
            <person name="Huang Y."/>
            <person name="Li Y."/>
            <person name="Burt D.W."/>
            <person name="Chen H."/>
            <person name="Zhang Y."/>
            <person name="Qian W."/>
            <person name="Kim H."/>
            <person name="Gan S."/>
            <person name="Zhao Y."/>
            <person name="Li J."/>
            <person name="Yi K."/>
            <person name="Feng H."/>
            <person name="Zhu P."/>
            <person name="Li B."/>
            <person name="Liu Q."/>
            <person name="Fairley S."/>
            <person name="Magor K.E."/>
            <person name="Du Z."/>
            <person name="Hu X."/>
            <person name="Goodman L."/>
            <person name="Tafer H."/>
            <person name="Vignal A."/>
            <person name="Lee T."/>
            <person name="Kim K.W."/>
            <person name="Sheng Z."/>
            <person name="An Y."/>
            <person name="Searle S."/>
            <person name="Herrero J."/>
            <person name="Groenen M.A."/>
            <person name="Crooijmans R.P."/>
            <person name="Faraut T."/>
            <person name="Cai Q."/>
            <person name="Webster R.G."/>
            <person name="Aldridge J.R."/>
            <person name="Warren W.C."/>
            <person name="Bartschat S."/>
            <person name="Kehr S."/>
            <person name="Marz M."/>
            <person name="Stadler P.F."/>
            <person name="Smith J."/>
            <person name="Kraus R.H."/>
            <person name="Zhao Y."/>
            <person name="Ren L."/>
            <person name="Fei J."/>
            <person name="Morisson M."/>
            <person name="Kaiser P."/>
            <person name="Griffin D.K."/>
            <person name="Rao M."/>
            <person name="Pitel F."/>
            <person name="Wang J."/>
            <person name="Li N."/>
        </authorList>
    </citation>
    <scope>NUCLEOTIDE SEQUENCE [LARGE SCALE GENOMIC DNA]</scope>
</reference>
<name>R0LRC3_ANAPL</name>
<accession>R0LRC3</accession>
<dbReference type="AlphaFoldDB" id="R0LRC3"/>
<evidence type="ECO:0000256" key="1">
    <source>
        <dbReference type="SAM" id="MobiDB-lite"/>
    </source>
</evidence>
<evidence type="ECO:0000313" key="2">
    <source>
        <dbReference type="EMBL" id="EOB08274.1"/>
    </source>
</evidence>
<feature type="region of interest" description="Disordered" evidence="1">
    <location>
        <begin position="102"/>
        <end position="122"/>
    </location>
</feature>
<evidence type="ECO:0000313" key="3">
    <source>
        <dbReference type="Proteomes" id="UP000296049"/>
    </source>
</evidence>
<proteinExistence type="predicted"/>
<feature type="compositionally biased region" description="Polar residues" evidence="1">
    <location>
        <begin position="111"/>
        <end position="122"/>
    </location>
</feature>
<dbReference type="Proteomes" id="UP000296049">
    <property type="component" value="Unassembled WGS sequence"/>
</dbReference>
<gene>
    <name evidence="2" type="ORF">Anapl_01497</name>
</gene>